<dbReference type="PANTHER" id="PTHR30582:SF24">
    <property type="entry name" value="L,D-TRANSPEPTIDASE ERFK_SRFK-RELATED"/>
    <property type="match status" value="1"/>
</dbReference>
<organism evidence="11 12">
    <name type="scientific">Acidithiobacillus caldus</name>
    <dbReference type="NCBI Taxonomy" id="33059"/>
    <lineage>
        <taxon>Bacteria</taxon>
        <taxon>Pseudomonadati</taxon>
        <taxon>Pseudomonadota</taxon>
        <taxon>Acidithiobacillia</taxon>
        <taxon>Acidithiobacillales</taxon>
        <taxon>Acidithiobacillaceae</taxon>
        <taxon>Acidithiobacillus</taxon>
    </lineage>
</organism>
<dbReference type="Proteomes" id="UP000175616">
    <property type="component" value="Unassembled WGS sequence"/>
</dbReference>
<evidence type="ECO:0000259" key="10">
    <source>
        <dbReference type="PROSITE" id="PS52029"/>
    </source>
</evidence>
<keyword evidence="8 9" id="KW-0961">Cell wall biogenesis/degradation</keyword>
<dbReference type="EMBL" id="LZYE01000251">
    <property type="protein sequence ID" value="OFC33609.1"/>
    <property type="molecule type" value="Genomic_DNA"/>
</dbReference>
<dbReference type="GO" id="GO:0005576">
    <property type="term" value="C:extracellular region"/>
    <property type="evidence" value="ECO:0007669"/>
    <property type="project" value="TreeGrafter"/>
</dbReference>
<keyword evidence="5" id="KW-0378">Hydrolase</keyword>
<feature type="active site" description="Proton donor/acceptor" evidence="9">
    <location>
        <position position="126"/>
    </location>
</feature>
<accession>A0A1E7YM34</accession>
<evidence type="ECO:0000256" key="4">
    <source>
        <dbReference type="ARBA" id="ARBA00022679"/>
    </source>
</evidence>
<dbReference type="GO" id="GO:0071972">
    <property type="term" value="F:peptidoglycan L,D-transpeptidase activity"/>
    <property type="evidence" value="ECO:0007669"/>
    <property type="project" value="TreeGrafter"/>
</dbReference>
<feature type="active site" description="Nucleophile" evidence="9">
    <location>
        <position position="142"/>
    </location>
</feature>
<sequence length="178" mass="19543">MSNPLPFSLAESTWLWVDARRQRVELRRGGTTLWWGPASTARAGLGEVRDSACTPRGWHEVRARIGAGLPATAILRGRRWTGRCWSAADGTDADWILGRILWLSGLEPGRNRGGVVDTFRRYIYLHGTAQRQKLGTAASAGCVRLAPEDICALFDLCPARLPVYIGLAPPSSPPPRRT</sequence>
<comment type="caution">
    <text evidence="11">The sequence shown here is derived from an EMBL/GenBank/DDBJ whole genome shotgun (WGS) entry which is preliminary data.</text>
</comment>
<feature type="domain" description="L,D-TPase catalytic" evidence="10">
    <location>
        <begin position="13"/>
        <end position="166"/>
    </location>
</feature>
<dbReference type="GO" id="GO:0071555">
    <property type="term" value="P:cell wall organization"/>
    <property type="evidence" value="ECO:0007669"/>
    <property type="project" value="UniProtKB-UniRule"/>
</dbReference>
<dbReference type="Gene3D" id="2.40.440.10">
    <property type="entry name" value="L,D-transpeptidase catalytic domain-like"/>
    <property type="match status" value="1"/>
</dbReference>
<dbReference type="CDD" id="cd16913">
    <property type="entry name" value="YkuD_like"/>
    <property type="match status" value="1"/>
</dbReference>
<dbReference type="SUPFAM" id="SSF141523">
    <property type="entry name" value="L,D-transpeptidase catalytic domain-like"/>
    <property type="match status" value="1"/>
</dbReference>
<proteinExistence type="inferred from homology"/>
<name>A0A1E7YM34_9PROT</name>
<dbReference type="InterPro" id="IPR005490">
    <property type="entry name" value="LD_TPept_cat_dom"/>
</dbReference>
<keyword evidence="3" id="KW-0328">Glycosyltransferase</keyword>
<reference evidence="11 12" key="1">
    <citation type="submission" date="2016-06" db="EMBL/GenBank/DDBJ databases">
        <title>Gene turnover analysis identifies the evolutionary adaptation of the extremophile Acidithiobacillus caldus.</title>
        <authorList>
            <person name="Zhang X."/>
        </authorList>
    </citation>
    <scope>NUCLEOTIDE SEQUENCE [LARGE SCALE GENOMIC DNA]</scope>
    <source>
        <strain evidence="11 12">DX</strain>
    </source>
</reference>
<comment type="similarity">
    <text evidence="2">Belongs to the YkuD family.</text>
</comment>
<dbReference type="PROSITE" id="PS52029">
    <property type="entry name" value="LD_TPASE"/>
    <property type="match status" value="1"/>
</dbReference>
<dbReference type="GO" id="GO:0018104">
    <property type="term" value="P:peptidoglycan-protein cross-linking"/>
    <property type="evidence" value="ECO:0007669"/>
    <property type="project" value="TreeGrafter"/>
</dbReference>
<evidence type="ECO:0000313" key="12">
    <source>
        <dbReference type="Proteomes" id="UP000175616"/>
    </source>
</evidence>
<keyword evidence="4" id="KW-0808">Transferase</keyword>
<evidence type="ECO:0000313" key="11">
    <source>
        <dbReference type="EMBL" id="OFC33609.1"/>
    </source>
</evidence>
<evidence type="ECO:0000256" key="9">
    <source>
        <dbReference type="PROSITE-ProRule" id="PRU01373"/>
    </source>
</evidence>
<dbReference type="AlphaFoldDB" id="A0A1E7YM34"/>
<evidence type="ECO:0000256" key="6">
    <source>
        <dbReference type="ARBA" id="ARBA00022960"/>
    </source>
</evidence>
<dbReference type="RefSeq" id="WP_070114765.1">
    <property type="nucleotide sequence ID" value="NZ_LZYE01000251.1"/>
</dbReference>
<gene>
    <name evidence="11" type="ORF">BAE27_09680</name>
</gene>
<dbReference type="UniPathway" id="UPA00219"/>
<evidence type="ECO:0000256" key="3">
    <source>
        <dbReference type="ARBA" id="ARBA00022676"/>
    </source>
</evidence>
<comment type="pathway">
    <text evidence="1 9">Cell wall biogenesis; peptidoglycan biosynthesis.</text>
</comment>
<dbReference type="GO" id="GO:0008360">
    <property type="term" value="P:regulation of cell shape"/>
    <property type="evidence" value="ECO:0007669"/>
    <property type="project" value="UniProtKB-UniRule"/>
</dbReference>
<evidence type="ECO:0000256" key="7">
    <source>
        <dbReference type="ARBA" id="ARBA00022984"/>
    </source>
</evidence>
<keyword evidence="7 9" id="KW-0573">Peptidoglycan synthesis</keyword>
<protein>
    <recommendedName>
        <fullName evidence="10">L,D-TPase catalytic domain-containing protein</fullName>
    </recommendedName>
</protein>
<evidence type="ECO:0000256" key="2">
    <source>
        <dbReference type="ARBA" id="ARBA00005992"/>
    </source>
</evidence>
<dbReference type="InterPro" id="IPR050979">
    <property type="entry name" value="LD-transpeptidase"/>
</dbReference>
<keyword evidence="6 9" id="KW-0133">Cell shape</keyword>
<evidence type="ECO:0000256" key="1">
    <source>
        <dbReference type="ARBA" id="ARBA00004752"/>
    </source>
</evidence>
<dbReference type="Pfam" id="PF03734">
    <property type="entry name" value="YkuD"/>
    <property type="match status" value="1"/>
</dbReference>
<dbReference type="InterPro" id="IPR038063">
    <property type="entry name" value="Transpep_catalytic_dom"/>
</dbReference>
<dbReference type="PANTHER" id="PTHR30582">
    <property type="entry name" value="L,D-TRANSPEPTIDASE"/>
    <property type="match status" value="1"/>
</dbReference>
<evidence type="ECO:0000256" key="8">
    <source>
        <dbReference type="ARBA" id="ARBA00023316"/>
    </source>
</evidence>
<dbReference type="GO" id="GO:0016757">
    <property type="term" value="F:glycosyltransferase activity"/>
    <property type="evidence" value="ECO:0007669"/>
    <property type="project" value="UniProtKB-KW"/>
</dbReference>
<evidence type="ECO:0000256" key="5">
    <source>
        <dbReference type="ARBA" id="ARBA00022801"/>
    </source>
</evidence>